<evidence type="ECO:0000313" key="2">
    <source>
        <dbReference type="EMBL" id="CEK57785.1"/>
    </source>
</evidence>
<feature type="non-terminal residue" evidence="2">
    <location>
        <position position="210"/>
    </location>
</feature>
<protein>
    <submittedName>
        <fullName evidence="2">Uncharacterized protein</fullName>
    </submittedName>
</protein>
<accession>A0A0B6YQM7</accession>
<feature type="non-terminal residue" evidence="2">
    <location>
        <position position="1"/>
    </location>
</feature>
<gene>
    <name evidence="2" type="primary">ORF31059</name>
</gene>
<dbReference type="EMBL" id="HACG01010920">
    <property type="protein sequence ID" value="CEK57785.1"/>
    <property type="molecule type" value="Transcribed_RNA"/>
</dbReference>
<organism evidence="2">
    <name type="scientific">Arion vulgaris</name>
    <dbReference type="NCBI Taxonomy" id="1028688"/>
    <lineage>
        <taxon>Eukaryota</taxon>
        <taxon>Metazoa</taxon>
        <taxon>Spiralia</taxon>
        <taxon>Lophotrochozoa</taxon>
        <taxon>Mollusca</taxon>
        <taxon>Gastropoda</taxon>
        <taxon>Heterobranchia</taxon>
        <taxon>Euthyneura</taxon>
        <taxon>Panpulmonata</taxon>
        <taxon>Eupulmonata</taxon>
        <taxon>Stylommatophora</taxon>
        <taxon>Helicina</taxon>
        <taxon>Arionoidea</taxon>
        <taxon>Arionidae</taxon>
        <taxon>Arion</taxon>
    </lineage>
</organism>
<feature type="compositionally biased region" description="Basic and acidic residues" evidence="1">
    <location>
        <begin position="55"/>
        <end position="75"/>
    </location>
</feature>
<dbReference type="AlphaFoldDB" id="A0A0B6YQM7"/>
<feature type="compositionally biased region" description="Polar residues" evidence="1">
    <location>
        <begin position="108"/>
        <end position="117"/>
    </location>
</feature>
<feature type="region of interest" description="Disordered" evidence="1">
    <location>
        <begin position="28"/>
        <end position="89"/>
    </location>
</feature>
<proteinExistence type="predicted"/>
<reference evidence="2" key="1">
    <citation type="submission" date="2014-12" db="EMBL/GenBank/DDBJ databases">
        <title>Insight into the proteome of Arion vulgaris.</title>
        <authorList>
            <person name="Aradska J."/>
            <person name="Bulat T."/>
            <person name="Smidak R."/>
            <person name="Sarate P."/>
            <person name="Gangsoo J."/>
            <person name="Sialana F."/>
            <person name="Bilban M."/>
            <person name="Lubec G."/>
        </authorList>
    </citation>
    <scope>NUCLEOTIDE SEQUENCE</scope>
    <source>
        <tissue evidence="2">Skin</tissue>
    </source>
</reference>
<sequence>CLSNTVDNKDKDTSDTLSETGIVIKENSEEVDNRSRKALFVDKNVTDQRSSCGSDRSDSKSKAISRKESRSRSNDDTEQGNSNKKRNKAFDGIPQKYLSLLNIGSPGEGSSETFSRTKSLREPRRQRPSRLTSNLTDYKAMIYIPCVRMALSDLLTKCNNARVRHYYVAAVVLLDLLTLSDVPHHPIPFDVVYHWVLANREDICVIFDNV</sequence>
<name>A0A0B6YQM7_9EUPU</name>
<evidence type="ECO:0000256" key="1">
    <source>
        <dbReference type="SAM" id="MobiDB-lite"/>
    </source>
</evidence>
<feature type="region of interest" description="Disordered" evidence="1">
    <location>
        <begin position="103"/>
        <end position="130"/>
    </location>
</feature>